<reference evidence="3" key="1">
    <citation type="journal article" date="2019" name="Int. J. Syst. Evol. Microbiol.">
        <title>The Global Catalogue of Microorganisms (GCM) 10K type strain sequencing project: providing services to taxonomists for standard genome sequencing and annotation.</title>
        <authorList>
            <consortium name="The Broad Institute Genomics Platform"/>
            <consortium name="The Broad Institute Genome Sequencing Center for Infectious Disease"/>
            <person name="Wu L."/>
            <person name="Ma J."/>
        </authorList>
    </citation>
    <scope>NUCLEOTIDE SEQUENCE [LARGE SCALE GENOMIC DNA]</scope>
    <source>
        <strain evidence="3">CCUG 55609</strain>
    </source>
</reference>
<dbReference type="RefSeq" id="WP_374838568.1">
    <property type="nucleotide sequence ID" value="NZ_JBHEEW010000007.1"/>
</dbReference>
<dbReference type="PANTHER" id="PTHR34846">
    <property type="entry name" value="4-CARBOXYMUCONOLACTONE DECARBOXYLASE FAMILY PROTEIN (AFU_ORTHOLOGUE AFUA_6G11590)"/>
    <property type="match status" value="1"/>
</dbReference>
<dbReference type="InterPro" id="IPR003779">
    <property type="entry name" value="CMD-like"/>
</dbReference>
<accession>A0ABW3YWP3</accession>
<proteinExistence type="predicted"/>
<dbReference type="SUPFAM" id="SSF69118">
    <property type="entry name" value="AhpD-like"/>
    <property type="match status" value="1"/>
</dbReference>
<dbReference type="Proteomes" id="UP001597173">
    <property type="component" value="Unassembled WGS sequence"/>
</dbReference>
<dbReference type="Pfam" id="PF02627">
    <property type="entry name" value="CMD"/>
    <property type="match status" value="1"/>
</dbReference>
<organism evidence="2 3">
    <name type="scientific">Mycoplana ramosa</name>
    <name type="common">Mycoplana bullata</name>
    <dbReference type="NCBI Taxonomy" id="40837"/>
    <lineage>
        <taxon>Bacteria</taxon>
        <taxon>Pseudomonadati</taxon>
        <taxon>Pseudomonadota</taxon>
        <taxon>Alphaproteobacteria</taxon>
        <taxon>Hyphomicrobiales</taxon>
        <taxon>Rhizobiaceae</taxon>
        <taxon>Mycoplana</taxon>
    </lineage>
</organism>
<evidence type="ECO:0000313" key="2">
    <source>
        <dbReference type="EMBL" id="MFD1328341.1"/>
    </source>
</evidence>
<dbReference type="Gene3D" id="1.20.1290.10">
    <property type="entry name" value="AhpD-like"/>
    <property type="match status" value="1"/>
</dbReference>
<protein>
    <submittedName>
        <fullName evidence="2">Carboxymuconolactone decarboxylase family protein</fullName>
    </submittedName>
</protein>
<keyword evidence="3" id="KW-1185">Reference proteome</keyword>
<feature type="domain" description="Carboxymuconolactone decarboxylase-like" evidence="1">
    <location>
        <begin position="12"/>
        <end position="93"/>
    </location>
</feature>
<evidence type="ECO:0000313" key="3">
    <source>
        <dbReference type="Proteomes" id="UP001597173"/>
    </source>
</evidence>
<dbReference type="EMBL" id="JBHTNF010000005">
    <property type="protein sequence ID" value="MFD1328341.1"/>
    <property type="molecule type" value="Genomic_DNA"/>
</dbReference>
<comment type="caution">
    <text evidence="2">The sequence shown here is derived from an EMBL/GenBank/DDBJ whole genome shotgun (WGS) entry which is preliminary data.</text>
</comment>
<gene>
    <name evidence="2" type="ORF">ACFQ33_10600</name>
</gene>
<evidence type="ECO:0000259" key="1">
    <source>
        <dbReference type="Pfam" id="PF02627"/>
    </source>
</evidence>
<dbReference type="InterPro" id="IPR004675">
    <property type="entry name" value="AhpD_core"/>
</dbReference>
<dbReference type="NCBIfam" id="TIGR00778">
    <property type="entry name" value="ahpD_dom"/>
    <property type="match status" value="1"/>
</dbReference>
<dbReference type="InterPro" id="IPR029032">
    <property type="entry name" value="AhpD-like"/>
</dbReference>
<dbReference type="PANTHER" id="PTHR34846:SF10">
    <property type="entry name" value="CYTOPLASMIC PROTEIN"/>
    <property type="match status" value="1"/>
</dbReference>
<sequence length="153" mass="17185">MQARFNIVKAAPEAYKAVVALEEFVQNSGLERRFIHLIKLRASIINGCAYCVDMHVKESRHDGLSEQWINMMSVWKESPVYDARERALLGWVDAVTNIAQTGAPDDAYEALKAHFSEEEMTKITVAIGTINVWNRLAVGFRSQHPLDKPAKAA</sequence>
<name>A0ABW3YWP3_MYCRA</name>